<feature type="domain" description="LysM" evidence="2">
    <location>
        <begin position="35"/>
        <end position="83"/>
    </location>
</feature>
<keyword evidence="4" id="KW-1185">Reference proteome</keyword>
<dbReference type="PANTHER" id="PTHR34700">
    <property type="entry name" value="POTASSIUM BINDING PROTEIN KBP"/>
    <property type="match status" value="1"/>
</dbReference>
<keyword evidence="1" id="KW-0732">Signal</keyword>
<evidence type="ECO:0000313" key="4">
    <source>
        <dbReference type="Proteomes" id="UP000034410"/>
    </source>
</evidence>
<name>A0A0F7K1G6_9GAMM</name>
<accession>A0A0F7K1G6</accession>
<dbReference type="RefSeq" id="WP_046859939.1">
    <property type="nucleotide sequence ID" value="NZ_CP011412.1"/>
</dbReference>
<dbReference type="InterPro" id="IPR036779">
    <property type="entry name" value="LysM_dom_sf"/>
</dbReference>
<protein>
    <recommendedName>
        <fullName evidence="2">LysM domain-containing protein</fullName>
    </recommendedName>
</protein>
<dbReference type="PROSITE" id="PS51782">
    <property type="entry name" value="LYSM"/>
    <property type="match status" value="1"/>
</dbReference>
<proteinExistence type="predicted"/>
<feature type="chain" id="PRO_5002517925" description="LysM domain-containing protein" evidence="1">
    <location>
        <begin position="24"/>
        <end position="345"/>
    </location>
</feature>
<evidence type="ECO:0000259" key="2">
    <source>
        <dbReference type="PROSITE" id="PS51782"/>
    </source>
</evidence>
<feature type="signal peptide" evidence="1">
    <location>
        <begin position="1"/>
        <end position="23"/>
    </location>
</feature>
<dbReference type="CDD" id="cd00118">
    <property type="entry name" value="LysM"/>
    <property type="match status" value="1"/>
</dbReference>
<dbReference type="KEGG" id="seds:AAY24_12345"/>
<dbReference type="Pfam" id="PF01476">
    <property type="entry name" value="LysM"/>
    <property type="match status" value="1"/>
</dbReference>
<reference evidence="3 4" key="1">
    <citation type="journal article" date="2015" name="Genome Announc.">
        <title>Complete Genome Sequence of Sedimenticola thiotaurini Strain SIP-G1, a Polyphosphate- and Polyhydroxyalkanoate-Accumulating Sulfur-Oxidizing Gammaproteobacterium Isolated from Salt Marsh Sediments.</title>
        <authorList>
            <person name="Flood B.E."/>
            <person name="Jones D.S."/>
            <person name="Bailey J.V."/>
        </authorList>
    </citation>
    <scope>NUCLEOTIDE SEQUENCE [LARGE SCALE GENOMIC DNA]</scope>
    <source>
        <strain evidence="3 4">SIP-G1</strain>
    </source>
</reference>
<organism evidence="3 4">
    <name type="scientific">Sedimenticola thiotaurini</name>
    <dbReference type="NCBI Taxonomy" id="1543721"/>
    <lineage>
        <taxon>Bacteria</taxon>
        <taxon>Pseudomonadati</taxon>
        <taxon>Pseudomonadota</taxon>
        <taxon>Gammaproteobacteria</taxon>
        <taxon>Chromatiales</taxon>
        <taxon>Sedimenticolaceae</taxon>
        <taxon>Sedimenticola</taxon>
    </lineage>
</organism>
<evidence type="ECO:0000313" key="3">
    <source>
        <dbReference type="EMBL" id="AKH21010.1"/>
    </source>
</evidence>
<dbReference type="PATRIC" id="fig|1543721.4.peg.2553"/>
<gene>
    <name evidence="3" type="ORF">AAY24_12345</name>
</gene>
<dbReference type="Gene3D" id="3.10.350.10">
    <property type="entry name" value="LysM domain"/>
    <property type="match status" value="1"/>
</dbReference>
<sequence length="345" mass="38005">MFTSSNKLAYLVFGLLISWGALAADTVAVNPNHPDRYVVVKGDTLWDISGRFLRDPWRWPDVWYVNPQIANPHLIYPGDIITMTYVNGQPRLSLQRGSTVKLSPQVRSTPLEGAIPAIPIDAIHQFLTRPYVMEQADMESAPYVVAFADEHILGSDNIKAYVRSIDNTDNKIFDVVRPGDAYKDADTGEILGYEALYISSSELLQPGDPATLMLQGMELETVKGDRLLPVSDDTPLNTFYPAAPKQEVSGSIISVLNGVTQIGQYNVVVLDRGASDGLEAGNVLTIDHRGETIRDVVSKTRGDTVTLPDEPAGLLMVFRTFDRVSFALVMQASRAIHVLDRVHNP</sequence>
<dbReference type="OrthoDB" id="9765158at2"/>
<dbReference type="Proteomes" id="UP000034410">
    <property type="component" value="Chromosome"/>
</dbReference>
<dbReference type="InterPro" id="IPR052196">
    <property type="entry name" value="Bact_Kbp"/>
</dbReference>
<dbReference type="SUPFAM" id="SSF54106">
    <property type="entry name" value="LysM domain"/>
    <property type="match status" value="1"/>
</dbReference>
<dbReference type="EMBL" id="CP011412">
    <property type="protein sequence ID" value="AKH21010.1"/>
    <property type="molecule type" value="Genomic_DNA"/>
</dbReference>
<evidence type="ECO:0000256" key="1">
    <source>
        <dbReference type="SAM" id="SignalP"/>
    </source>
</evidence>
<dbReference type="InterPro" id="IPR018392">
    <property type="entry name" value="LysM"/>
</dbReference>
<dbReference type="PANTHER" id="PTHR34700:SF4">
    <property type="entry name" value="PHAGE-LIKE ELEMENT PBSX PROTEIN XKDP"/>
    <property type="match status" value="1"/>
</dbReference>
<dbReference type="AlphaFoldDB" id="A0A0F7K1G6"/>